<keyword evidence="8" id="KW-1185">Reference proteome</keyword>
<comment type="caution">
    <text evidence="7">The sequence shown here is derived from an EMBL/GenBank/DDBJ whole genome shotgun (WGS) entry which is preliminary data.</text>
</comment>
<keyword evidence="1 4" id="KW-0597">Phosphoprotein</keyword>
<evidence type="ECO:0000256" key="2">
    <source>
        <dbReference type="ARBA" id="ARBA00023015"/>
    </source>
</evidence>
<protein>
    <submittedName>
        <fullName evidence="7">Blue-light-activated protein</fullName>
    </submittedName>
</protein>
<dbReference type="PANTHER" id="PTHR44591">
    <property type="entry name" value="STRESS RESPONSE REGULATOR PROTEIN 1"/>
    <property type="match status" value="1"/>
</dbReference>
<dbReference type="SMART" id="SM00448">
    <property type="entry name" value="REC"/>
    <property type="match status" value="1"/>
</dbReference>
<dbReference type="SUPFAM" id="SSF52172">
    <property type="entry name" value="CheY-like"/>
    <property type="match status" value="1"/>
</dbReference>
<dbReference type="InterPro" id="IPR050595">
    <property type="entry name" value="Bact_response_regulator"/>
</dbReference>
<evidence type="ECO:0000313" key="7">
    <source>
        <dbReference type="EMBL" id="GJD44302.1"/>
    </source>
</evidence>
<sequence>MTDVTSPGRKPVILVVEDQPDERFLAATLLEESGFTVIEAETAEGALAILNDRGDEVSVVFSDVRTPGPIGGFELARIIGVTWPRVRVLLTSGDAGDQPSDLRVSATFIPKPWRAEDILAWVEQAAGRPAGSGSGPSVIGPGGTLIPHSPEP</sequence>
<evidence type="ECO:0000259" key="6">
    <source>
        <dbReference type="PROSITE" id="PS50110"/>
    </source>
</evidence>
<evidence type="ECO:0000256" key="5">
    <source>
        <dbReference type="SAM" id="MobiDB-lite"/>
    </source>
</evidence>
<evidence type="ECO:0000256" key="3">
    <source>
        <dbReference type="ARBA" id="ARBA00023163"/>
    </source>
</evidence>
<feature type="modified residue" description="4-aspartylphosphate" evidence="4">
    <location>
        <position position="63"/>
    </location>
</feature>
<evidence type="ECO:0000256" key="1">
    <source>
        <dbReference type="ARBA" id="ARBA00022553"/>
    </source>
</evidence>
<feature type="domain" description="Response regulatory" evidence="6">
    <location>
        <begin position="12"/>
        <end position="126"/>
    </location>
</feature>
<dbReference type="Pfam" id="PF00072">
    <property type="entry name" value="Response_reg"/>
    <property type="match status" value="1"/>
</dbReference>
<evidence type="ECO:0000313" key="8">
    <source>
        <dbReference type="Proteomes" id="UP001055117"/>
    </source>
</evidence>
<feature type="compositionally biased region" description="Low complexity" evidence="5">
    <location>
        <begin position="129"/>
        <end position="139"/>
    </location>
</feature>
<reference evidence="7 8" key="1">
    <citation type="journal article" date="2021" name="Front. Microbiol.">
        <title>Comprehensive Comparative Genomics and Phenotyping of Methylobacterium Species.</title>
        <authorList>
            <person name="Alessa O."/>
            <person name="Ogura Y."/>
            <person name="Fujitani Y."/>
            <person name="Takami H."/>
            <person name="Hayashi T."/>
            <person name="Sahin N."/>
            <person name="Tani A."/>
        </authorList>
    </citation>
    <scope>NUCLEOTIDE SEQUENCE [LARGE SCALE GENOMIC DNA]</scope>
    <source>
        <strain evidence="7 8">DSM 23679</strain>
    </source>
</reference>
<accession>A0ABQ4QHC3</accession>
<gene>
    <name evidence="7" type="ORF">AFCDBAGC_2168</name>
</gene>
<dbReference type="InterPro" id="IPR001789">
    <property type="entry name" value="Sig_transdc_resp-reg_receiver"/>
</dbReference>
<dbReference type="Proteomes" id="UP001055117">
    <property type="component" value="Unassembled WGS sequence"/>
</dbReference>
<name>A0ABQ4QHC3_9HYPH</name>
<dbReference type="RefSeq" id="WP_238272169.1">
    <property type="nucleotide sequence ID" value="NZ_BPQG01000030.1"/>
</dbReference>
<keyword evidence="3" id="KW-0804">Transcription</keyword>
<dbReference type="Gene3D" id="3.40.50.2300">
    <property type="match status" value="1"/>
</dbReference>
<dbReference type="PROSITE" id="PS50110">
    <property type="entry name" value="RESPONSE_REGULATORY"/>
    <property type="match status" value="1"/>
</dbReference>
<evidence type="ECO:0000256" key="4">
    <source>
        <dbReference type="PROSITE-ProRule" id="PRU00169"/>
    </source>
</evidence>
<organism evidence="7 8">
    <name type="scientific">Methylobacterium cerastii</name>
    <dbReference type="NCBI Taxonomy" id="932741"/>
    <lineage>
        <taxon>Bacteria</taxon>
        <taxon>Pseudomonadati</taxon>
        <taxon>Pseudomonadota</taxon>
        <taxon>Alphaproteobacteria</taxon>
        <taxon>Hyphomicrobiales</taxon>
        <taxon>Methylobacteriaceae</taxon>
        <taxon>Methylobacterium</taxon>
    </lineage>
</organism>
<dbReference type="PANTHER" id="PTHR44591:SF3">
    <property type="entry name" value="RESPONSE REGULATORY DOMAIN-CONTAINING PROTEIN"/>
    <property type="match status" value="1"/>
</dbReference>
<keyword evidence="2" id="KW-0805">Transcription regulation</keyword>
<feature type="region of interest" description="Disordered" evidence="5">
    <location>
        <begin position="129"/>
        <end position="152"/>
    </location>
</feature>
<dbReference type="EMBL" id="BPQG01000030">
    <property type="protein sequence ID" value="GJD44302.1"/>
    <property type="molecule type" value="Genomic_DNA"/>
</dbReference>
<proteinExistence type="predicted"/>
<dbReference type="InterPro" id="IPR011006">
    <property type="entry name" value="CheY-like_superfamily"/>
</dbReference>